<name>A0A0F9WH23_9ZZZZ</name>
<evidence type="ECO:0000313" key="1">
    <source>
        <dbReference type="EMBL" id="KKN77703.1"/>
    </source>
</evidence>
<dbReference type="EMBL" id="LAZR01000275">
    <property type="protein sequence ID" value="KKN77703.1"/>
    <property type="molecule type" value="Genomic_DNA"/>
</dbReference>
<proteinExistence type="predicted"/>
<gene>
    <name evidence="1" type="ORF">LCGC14_0358290</name>
</gene>
<sequence length="557" mass="62689">MKKLIFLLVCSTAFGQAGYEPFLIAPFSTGKSIGMEPWQSPIDAFPTLQNARVNKGVLEKRQGYQLFATMKHGAVAQTNTSIMGIHLYLNNGMPQLLVFDTLRVNRYHVSDQTMNDITGDSDIFSGDNKDFFSLVNWLGKAYFCNNVDQVYQYDGRGDVSVFNIQLDADDPETNQLDTCRFLFVKNDRLVLLDVTEFGDWLPQRLRYSPTLSFDFSQAGAGFVDAPTQERIVSAGWVGKDIVVFFQGLYSGSLWKIRTTGDSDLPFRWEKISTTDTSLAPYSLVEFNDGIAVIGLNNILWYDGFKIQYLDLQKVRDIVDDFDSSKIRFSTGHNVIEDQHIFFTYTSQGGSTPDRVLDYNIIEQGWSVYTVPAHCFGTFTNQAVPIWTEADDVFTGSDGALMSAMTLDSREILGDPFPFTLMGSTDSNLYTFDIGDYDRVDTAAGTIAMDIKSARWNPYIKQNKEAMFGRIAFLVDNDASASFVVSFYRNFRNTPDTPTRTVSCDSADDGADKFWVSVNADATVADFHSIQISHDTRNNRPRIHAIMLWMRPGGRLNF</sequence>
<reference evidence="1" key="1">
    <citation type="journal article" date="2015" name="Nature">
        <title>Complex archaea that bridge the gap between prokaryotes and eukaryotes.</title>
        <authorList>
            <person name="Spang A."/>
            <person name="Saw J.H."/>
            <person name="Jorgensen S.L."/>
            <person name="Zaremba-Niedzwiedzka K."/>
            <person name="Martijn J."/>
            <person name="Lind A.E."/>
            <person name="van Eijk R."/>
            <person name="Schleper C."/>
            <person name="Guy L."/>
            <person name="Ettema T.J."/>
        </authorList>
    </citation>
    <scope>NUCLEOTIDE SEQUENCE</scope>
</reference>
<organism evidence="1">
    <name type="scientific">marine sediment metagenome</name>
    <dbReference type="NCBI Taxonomy" id="412755"/>
    <lineage>
        <taxon>unclassified sequences</taxon>
        <taxon>metagenomes</taxon>
        <taxon>ecological metagenomes</taxon>
    </lineage>
</organism>
<comment type="caution">
    <text evidence="1">The sequence shown here is derived from an EMBL/GenBank/DDBJ whole genome shotgun (WGS) entry which is preliminary data.</text>
</comment>
<dbReference type="AlphaFoldDB" id="A0A0F9WH23"/>
<protein>
    <submittedName>
        <fullName evidence="1">Uncharacterized protein</fullName>
    </submittedName>
</protein>
<accession>A0A0F9WH23</accession>